<protein>
    <submittedName>
        <fullName evidence="2">Putative secreted protein</fullName>
    </submittedName>
</protein>
<evidence type="ECO:0000256" key="1">
    <source>
        <dbReference type="SAM" id="Phobius"/>
    </source>
</evidence>
<accession>A0A2M4DNC2</accession>
<keyword evidence="1" id="KW-0472">Membrane</keyword>
<keyword evidence="1" id="KW-1133">Transmembrane helix</keyword>
<name>A0A2M4DNC2_ANODA</name>
<organism evidence="2">
    <name type="scientific">Anopheles darlingi</name>
    <name type="common">Mosquito</name>
    <dbReference type="NCBI Taxonomy" id="43151"/>
    <lineage>
        <taxon>Eukaryota</taxon>
        <taxon>Metazoa</taxon>
        <taxon>Ecdysozoa</taxon>
        <taxon>Arthropoda</taxon>
        <taxon>Hexapoda</taxon>
        <taxon>Insecta</taxon>
        <taxon>Pterygota</taxon>
        <taxon>Neoptera</taxon>
        <taxon>Endopterygota</taxon>
        <taxon>Diptera</taxon>
        <taxon>Nematocera</taxon>
        <taxon>Culicoidea</taxon>
        <taxon>Culicidae</taxon>
        <taxon>Anophelinae</taxon>
        <taxon>Anopheles</taxon>
    </lineage>
</organism>
<dbReference type="EMBL" id="GGFL01014837">
    <property type="protein sequence ID" value="MBW79015.1"/>
    <property type="molecule type" value="Transcribed_RNA"/>
</dbReference>
<evidence type="ECO:0000313" key="2">
    <source>
        <dbReference type="EMBL" id="MBW79015.1"/>
    </source>
</evidence>
<dbReference type="AlphaFoldDB" id="A0A2M4DNC2"/>
<sequence length="66" mass="7640">MVAVQQHIYVVLCDANSRLWVVYVFLMLFFKSFTNSKTNAYRFTAEGFTIICSSLSPRPMPRCIRA</sequence>
<keyword evidence="1" id="KW-0812">Transmembrane</keyword>
<feature type="transmembrane region" description="Helical" evidence="1">
    <location>
        <begin position="6"/>
        <end position="30"/>
    </location>
</feature>
<proteinExistence type="predicted"/>
<reference evidence="2" key="1">
    <citation type="submission" date="2018-01" db="EMBL/GenBank/DDBJ databases">
        <title>An insight into the sialome of Amazonian anophelines.</title>
        <authorList>
            <person name="Ribeiro J.M."/>
            <person name="Scarpassa V."/>
            <person name="Calvo E."/>
        </authorList>
    </citation>
    <scope>NUCLEOTIDE SEQUENCE</scope>
</reference>